<dbReference type="OrthoDB" id="3648964at2759"/>
<organism evidence="3 4">
    <name type="scientific">Cercospora kikuchii</name>
    <dbReference type="NCBI Taxonomy" id="84275"/>
    <lineage>
        <taxon>Eukaryota</taxon>
        <taxon>Fungi</taxon>
        <taxon>Dikarya</taxon>
        <taxon>Ascomycota</taxon>
        <taxon>Pezizomycotina</taxon>
        <taxon>Dothideomycetes</taxon>
        <taxon>Dothideomycetidae</taxon>
        <taxon>Mycosphaerellales</taxon>
        <taxon>Mycosphaerellaceae</taxon>
        <taxon>Cercospora</taxon>
    </lineage>
</organism>
<evidence type="ECO:0000256" key="2">
    <source>
        <dbReference type="SAM" id="Phobius"/>
    </source>
</evidence>
<name>A0A9P3FH37_9PEZI</name>
<dbReference type="Proteomes" id="UP000825890">
    <property type="component" value="Unassembled WGS sequence"/>
</dbReference>
<feature type="transmembrane region" description="Helical" evidence="2">
    <location>
        <begin position="385"/>
        <end position="402"/>
    </location>
</feature>
<feature type="transmembrane region" description="Helical" evidence="2">
    <location>
        <begin position="303"/>
        <end position="325"/>
    </location>
</feature>
<keyword evidence="2" id="KW-0472">Membrane</keyword>
<evidence type="ECO:0000313" key="3">
    <source>
        <dbReference type="EMBL" id="GIZ47328.1"/>
    </source>
</evidence>
<dbReference type="EMBL" id="BOLY01000007">
    <property type="protein sequence ID" value="GIZ47328.1"/>
    <property type="molecule type" value="Genomic_DNA"/>
</dbReference>
<accession>A0A9P3FH37</accession>
<comment type="caution">
    <text evidence="3">The sequence shown here is derived from an EMBL/GenBank/DDBJ whole genome shotgun (WGS) entry which is preliminary data.</text>
</comment>
<feature type="compositionally biased region" description="Acidic residues" evidence="1">
    <location>
        <begin position="781"/>
        <end position="804"/>
    </location>
</feature>
<protein>
    <submittedName>
        <fullName evidence="3">Uncharacterized protein</fullName>
    </submittedName>
</protein>
<keyword evidence="4" id="KW-1185">Reference proteome</keyword>
<sequence>MADVEKMKAMVDDGSVTVDISMDEEAEEECLSDELGTMIPCSWLPMGEEEHAPPSEADLSHTIPDTAPMEAGSHKVPGLLSMPIDEVKKLKLTDCLTRAIIEGVETEMLFDKMAASDRLKDENGRAMPQGGRVAEGDKSVRYRSITNRELKELAQLEAAARLGTVRPENHAANPPVLSDDEKMRTHIIVGRKFIGHALPKVAPSLGTVRPKDHATGSPVLLEDEKEDVKSRVPISQEGATVEENLRSIDEMLKGYTAESKELKSARYVDIDIAADEFVALSSRSARQDRGMPSTLQDGSILSLAHSTGAVIALVFLVALMVSSFVRGSRNKSRRREEVETTFRQRVATARNLQQCHDALDDRNLALEDHKKLKLERDERRASPPVYLRLAGFALVMGSYFLAERTSAYFASHEILSWHLLPAVLALSVLSAVSLFRYQAETNNPVYEDTRTDGRVTTTFANLAFPINDAFTAMKEELQTKFSELQEGVKATLARLANKLESFTVKDLPLQSILTQTPAYILVFQTLFINISRSISPALNPDNLPEAEQDHRLMIMTCATFVLTLAGPAMLLCERPLWNWSVNLSRDSRDNVQGLIKPLINTSLYNLSIIWRLLALDLTISYFACTPPIVGTILGDCYTSFFSSWEPLFEVFGITSGFYFVFVMGRIVLDICGVVEEPLDVTSHESYESKKPMTAYQREFWRKYVEENVGAPMNESSDDSGESKKLMSALQREVWRKHVEESVDELRKASLEEEEREEEERKVQLEEAAKRALAAAVQVSEAGEEGDEGSEADVEDDGDDEDNEWSEVQKLETEAEVAEWELVPRTVSWHKSTRSDS</sequence>
<feature type="region of interest" description="Disordered" evidence="1">
    <location>
        <begin position="768"/>
        <end position="818"/>
    </location>
</feature>
<proteinExistence type="predicted"/>
<feature type="transmembrane region" description="Helical" evidence="2">
    <location>
        <begin position="647"/>
        <end position="668"/>
    </location>
</feature>
<feature type="transmembrane region" description="Helical" evidence="2">
    <location>
        <begin position="619"/>
        <end position="640"/>
    </location>
</feature>
<evidence type="ECO:0000256" key="1">
    <source>
        <dbReference type="SAM" id="MobiDB-lite"/>
    </source>
</evidence>
<reference evidence="3 4" key="1">
    <citation type="submission" date="2021-01" db="EMBL/GenBank/DDBJ databases">
        <title>Cercospora kikuchii MAFF 305040 whole genome shotgun sequence.</title>
        <authorList>
            <person name="Kashiwa T."/>
            <person name="Suzuki T."/>
        </authorList>
    </citation>
    <scope>NUCLEOTIDE SEQUENCE [LARGE SCALE GENOMIC DNA]</scope>
    <source>
        <strain evidence="3 4">MAFF 305040</strain>
    </source>
</reference>
<dbReference type="GeneID" id="68295998"/>
<keyword evidence="2" id="KW-0812">Transmembrane</keyword>
<keyword evidence="2" id="KW-1133">Transmembrane helix</keyword>
<feature type="transmembrane region" description="Helical" evidence="2">
    <location>
        <begin position="414"/>
        <end position="435"/>
    </location>
</feature>
<dbReference type="RefSeq" id="XP_044661815.1">
    <property type="nucleotide sequence ID" value="XM_044805880.1"/>
</dbReference>
<feature type="compositionally biased region" description="Low complexity" evidence="1">
    <location>
        <begin position="770"/>
        <end position="780"/>
    </location>
</feature>
<dbReference type="AlphaFoldDB" id="A0A9P3FH37"/>
<gene>
    <name evidence="3" type="ORF">CKM354_001042300</name>
</gene>
<evidence type="ECO:0000313" key="4">
    <source>
        <dbReference type="Proteomes" id="UP000825890"/>
    </source>
</evidence>